<feature type="transmembrane region" description="Helical" evidence="1">
    <location>
        <begin position="7"/>
        <end position="29"/>
    </location>
</feature>
<dbReference type="RefSeq" id="WP_091556587.1">
    <property type="nucleotide sequence ID" value="NZ_BNAC01000006.1"/>
</dbReference>
<reference evidence="3" key="1">
    <citation type="submission" date="2016-10" db="EMBL/GenBank/DDBJ databases">
        <authorList>
            <person name="Varghese N."/>
            <person name="Submissions S."/>
        </authorList>
    </citation>
    <scope>NUCLEOTIDE SEQUENCE [LARGE SCALE GENOMIC DNA]</scope>
    <source>
        <strain evidence="3">DSM 45962</strain>
    </source>
</reference>
<protein>
    <submittedName>
        <fullName evidence="2">Uncharacterized protein</fullName>
    </submittedName>
</protein>
<keyword evidence="1" id="KW-0472">Membrane</keyword>
<feature type="transmembrane region" description="Helical" evidence="1">
    <location>
        <begin position="62"/>
        <end position="81"/>
    </location>
</feature>
<gene>
    <name evidence="2" type="ORF">SAMN05661030_1643</name>
</gene>
<feature type="transmembrane region" description="Helical" evidence="1">
    <location>
        <begin position="35"/>
        <end position="55"/>
    </location>
</feature>
<dbReference type="STRING" id="1225127.SAMN05661030_1643"/>
<accession>A0A1I1MD17</accession>
<sequence length="142" mass="14448">MSAVRTLGWAVLAAAVAFWLAAVEVFWLPLRIGPVPVPLSVVGAVAGNLLLVAWAQRLSGSRLVAVVPVAVWLVVAVGASVRRPEGDLVITGETTAAQVVGLAFLLLGVLAGSFAVGRALSRPVRRPEPVPVDAGSGTGGAR</sequence>
<evidence type="ECO:0000313" key="2">
    <source>
        <dbReference type="EMBL" id="SFC83307.1"/>
    </source>
</evidence>
<keyword evidence="3" id="KW-1185">Reference proteome</keyword>
<proteinExistence type="predicted"/>
<evidence type="ECO:0000313" key="3">
    <source>
        <dbReference type="Proteomes" id="UP000199022"/>
    </source>
</evidence>
<keyword evidence="1" id="KW-1133">Transmembrane helix</keyword>
<dbReference type="EMBL" id="FOMD01000002">
    <property type="protein sequence ID" value="SFC83307.1"/>
    <property type="molecule type" value="Genomic_DNA"/>
</dbReference>
<organism evidence="2 3">
    <name type="scientific">Klenkia taihuensis</name>
    <dbReference type="NCBI Taxonomy" id="1225127"/>
    <lineage>
        <taxon>Bacteria</taxon>
        <taxon>Bacillati</taxon>
        <taxon>Actinomycetota</taxon>
        <taxon>Actinomycetes</taxon>
        <taxon>Geodermatophilales</taxon>
        <taxon>Geodermatophilaceae</taxon>
        <taxon>Klenkia</taxon>
    </lineage>
</organism>
<dbReference type="Proteomes" id="UP000199022">
    <property type="component" value="Unassembled WGS sequence"/>
</dbReference>
<evidence type="ECO:0000256" key="1">
    <source>
        <dbReference type="SAM" id="Phobius"/>
    </source>
</evidence>
<feature type="transmembrane region" description="Helical" evidence="1">
    <location>
        <begin position="96"/>
        <end position="116"/>
    </location>
</feature>
<keyword evidence="1" id="KW-0812">Transmembrane</keyword>
<name>A0A1I1MD17_9ACTN</name>
<dbReference type="AlphaFoldDB" id="A0A1I1MD17"/>